<dbReference type="KEGG" id="bdw:94337278"/>
<organism evidence="2 3">
    <name type="scientific">Babesia duncani</name>
    <dbReference type="NCBI Taxonomy" id="323732"/>
    <lineage>
        <taxon>Eukaryota</taxon>
        <taxon>Sar</taxon>
        <taxon>Alveolata</taxon>
        <taxon>Apicomplexa</taxon>
        <taxon>Aconoidasida</taxon>
        <taxon>Piroplasmida</taxon>
        <taxon>Babesiidae</taxon>
        <taxon>Babesia</taxon>
    </lineage>
</organism>
<proteinExistence type="predicted"/>
<dbReference type="InterPro" id="IPR011993">
    <property type="entry name" value="PH-like_dom_sf"/>
</dbReference>
<dbReference type="RefSeq" id="XP_067802151.1">
    <property type="nucleotide sequence ID" value="XM_067948000.1"/>
</dbReference>
<dbReference type="AlphaFoldDB" id="A0AAD9UMR0"/>
<dbReference type="EMBL" id="JALLKP010000004">
    <property type="protein sequence ID" value="KAK2195308.1"/>
    <property type="molecule type" value="Genomic_DNA"/>
</dbReference>
<evidence type="ECO:0000313" key="2">
    <source>
        <dbReference type="EMBL" id="KAK2195308.1"/>
    </source>
</evidence>
<gene>
    <name evidence="2" type="ORF">BdWA1_002981</name>
</gene>
<reference evidence="2" key="1">
    <citation type="journal article" date="2023" name="Nat. Microbiol.">
        <title>Babesia duncani multi-omics identifies virulence factors and drug targets.</title>
        <authorList>
            <person name="Singh P."/>
            <person name="Lonardi S."/>
            <person name="Liang Q."/>
            <person name="Vydyam P."/>
            <person name="Khabirova E."/>
            <person name="Fang T."/>
            <person name="Gihaz S."/>
            <person name="Thekkiniath J."/>
            <person name="Munshi M."/>
            <person name="Abel S."/>
            <person name="Ciampossin L."/>
            <person name="Batugedara G."/>
            <person name="Gupta M."/>
            <person name="Lu X.M."/>
            <person name="Lenz T."/>
            <person name="Chakravarty S."/>
            <person name="Cornillot E."/>
            <person name="Hu Y."/>
            <person name="Ma W."/>
            <person name="Gonzalez L.M."/>
            <person name="Sanchez S."/>
            <person name="Estrada K."/>
            <person name="Sanchez-Flores A."/>
            <person name="Montero E."/>
            <person name="Harb O.S."/>
            <person name="Le Roch K.G."/>
            <person name="Mamoun C.B."/>
        </authorList>
    </citation>
    <scope>NUCLEOTIDE SEQUENCE</scope>
    <source>
        <strain evidence="2">WA1</strain>
    </source>
</reference>
<dbReference type="Gene3D" id="2.30.29.30">
    <property type="entry name" value="Pleckstrin-homology domain (PH domain)/Phosphotyrosine-binding domain (PTB)"/>
    <property type="match status" value="1"/>
</dbReference>
<evidence type="ECO:0000313" key="3">
    <source>
        <dbReference type="Proteomes" id="UP001214638"/>
    </source>
</evidence>
<keyword evidence="3" id="KW-1185">Reference proteome</keyword>
<comment type="caution">
    <text evidence="2">The sequence shown here is derived from an EMBL/GenBank/DDBJ whole genome shotgun (WGS) entry which is preliminary data.</text>
</comment>
<dbReference type="GeneID" id="94337278"/>
<sequence>METELESIRNMSNDFNVYAIFADSDPLSCCISFDLEKDCIYMTINNHKRLIQLKDIKEIVGLDNDSLMPLELDLDLLSNPLILAFRLCNSKKIIVLLFSCIEKRQAFANFITNVITENSKRNELASLKH</sequence>
<dbReference type="InterPro" id="IPR041296">
    <property type="entry name" value="ISP3_C"/>
</dbReference>
<dbReference type="Pfam" id="PF18045">
    <property type="entry name" value="ISP3_C"/>
    <property type="match status" value="1"/>
</dbReference>
<protein>
    <submittedName>
        <fullName evidence="2">Bifunctional ISP3</fullName>
    </submittedName>
</protein>
<dbReference type="Proteomes" id="UP001214638">
    <property type="component" value="Unassembled WGS sequence"/>
</dbReference>
<name>A0AAD9UMR0_9APIC</name>
<feature type="domain" description="ISP3 C-terminal" evidence="1">
    <location>
        <begin position="9"/>
        <end position="112"/>
    </location>
</feature>
<accession>A0AAD9UMR0</accession>
<evidence type="ECO:0000259" key="1">
    <source>
        <dbReference type="Pfam" id="PF18045"/>
    </source>
</evidence>